<comment type="caution">
    <text evidence="12">The sequence shown here is derived from an EMBL/GenBank/DDBJ whole genome shotgun (WGS) entry which is preliminary data.</text>
</comment>
<dbReference type="SMART" id="SM00387">
    <property type="entry name" value="HATPase_c"/>
    <property type="match status" value="1"/>
</dbReference>
<dbReference type="PROSITE" id="PS50109">
    <property type="entry name" value="HIS_KIN"/>
    <property type="match status" value="1"/>
</dbReference>
<dbReference type="Pfam" id="PF00512">
    <property type="entry name" value="HisKA"/>
    <property type="match status" value="1"/>
</dbReference>
<dbReference type="SUPFAM" id="SSF52172">
    <property type="entry name" value="CheY-like"/>
    <property type="match status" value="1"/>
</dbReference>
<evidence type="ECO:0000259" key="10">
    <source>
        <dbReference type="PROSITE" id="PS50112"/>
    </source>
</evidence>
<dbReference type="SMART" id="SM00091">
    <property type="entry name" value="PAS"/>
    <property type="match status" value="2"/>
</dbReference>
<dbReference type="Pfam" id="PF08447">
    <property type="entry name" value="PAS_3"/>
    <property type="match status" value="2"/>
</dbReference>
<evidence type="ECO:0000313" key="13">
    <source>
        <dbReference type="Proteomes" id="UP001165267"/>
    </source>
</evidence>
<dbReference type="PROSITE" id="PS50113">
    <property type="entry name" value="PAC"/>
    <property type="match status" value="2"/>
</dbReference>
<evidence type="ECO:0000256" key="2">
    <source>
        <dbReference type="ARBA" id="ARBA00012438"/>
    </source>
</evidence>
<accession>A0ABT1XL41</accession>
<dbReference type="InterPro" id="IPR035965">
    <property type="entry name" value="PAS-like_dom_sf"/>
</dbReference>
<keyword evidence="3 6" id="KW-0597">Phosphoprotein</keyword>
<dbReference type="CDD" id="cd00082">
    <property type="entry name" value="HisKA"/>
    <property type="match status" value="1"/>
</dbReference>
<dbReference type="EMBL" id="JANKHG010000026">
    <property type="protein sequence ID" value="MCR2747594.1"/>
    <property type="molecule type" value="Genomic_DNA"/>
</dbReference>
<evidence type="ECO:0000259" key="8">
    <source>
        <dbReference type="PROSITE" id="PS50109"/>
    </source>
</evidence>
<sequence>MQKNHQVVNWANKAADEHRLYRELIEFVTSHANEFLDVLERALDGIWFWDIKEGNSEWMSPKFWTTFGYEPSSKKHLASEWQDLIFPEDLELAKVNIGKHLQAPLNPEFRYDQVVRYKTIDGDVRYIRCTGQAILDETGKPYRVLGLHTDLTEKIKAQEIKTSAEELRRLRGLAETLPQLTWTCTAKGDCDYLSPNWTDYTGATRSLLLGAQWFEFVHADDKQRLASSWQQSVTTGEPFKCDFRILGKDGIYRMFDTRALPLKNELGNIIAWFGSNTDIQDSIDYKVRLEREVAQKTEALKQSLELAEQQKKQAESLEMKAQAASLAKSRFLSTISHELRTPLNGISGLTYSLQLTSDPEKARTLLNQLSKATQHLNSLVSDVLEMGRIEEGRLQLNIQPSNLREVCETSLGIVGEAASHKGLEIRYEFDKRLPESALFDEVRLKQVLVNLLSNAVKFTETGFVKLSCRLSKRVLSDAEVLFQVEDTGVGIAEAKLEKIFEVFEQAENNTFSKYGGSGLGLGLVKGLITNMGGQYGVKTKLGTGSLFWVSLPLKVCAANVTNSATVGPPTKNWSGRHVLIVDDAKLNLLVLENVLSLNGAKVTKANDGLEAIQSLIGNPDIELVLMDVHMPQMDGLQATREIRGLHGPINNVRIIGLTGAAMEEDRRSALDAGMNEVMFKPISPEKLLAL</sequence>
<dbReference type="Pfam" id="PF00072">
    <property type="entry name" value="Response_reg"/>
    <property type="match status" value="1"/>
</dbReference>
<feature type="domain" description="PAC" evidence="11">
    <location>
        <begin position="111"/>
        <end position="163"/>
    </location>
</feature>
<feature type="domain" description="PAS" evidence="10">
    <location>
        <begin position="166"/>
        <end position="236"/>
    </location>
</feature>
<dbReference type="InterPro" id="IPR003594">
    <property type="entry name" value="HATPase_dom"/>
</dbReference>
<dbReference type="InterPro" id="IPR005467">
    <property type="entry name" value="His_kinase_dom"/>
</dbReference>
<feature type="domain" description="Histidine kinase" evidence="8">
    <location>
        <begin position="334"/>
        <end position="555"/>
    </location>
</feature>
<evidence type="ECO:0000259" key="9">
    <source>
        <dbReference type="PROSITE" id="PS50110"/>
    </source>
</evidence>
<dbReference type="Gene3D" id="3.30.450.20">
    <property type="entry name" value="PAS domain"/>
    <property type="match status" value="2"/>
</dbReference>
<dbReference type="CDD" id="cd00130">
    <property type="entry name" value="PAS"/>
    <property type="match status" value="2"/>
</dbReference>
<dbReference type="PANTHER" id="PTHR43047">
    <property type="entry name" value="TWO-COMPONENT HISTIDINE PROTEIN KINASE"/>
    <property type="match status" value="1"/>
</dbReference>
<dbReference type="InterPro" id="IPR004358">
    <property type="entry name" value="Sig_transdc_His_kin-like_C"/>
</dbReference>
<dbReference type="EC" id="2.7.13.3" evidence="2"/>
<keyword evidence="5" id="KW-0418">Kinase</keyword>
<dbReference type="SMART" id="SM00448">
    <property type="entry name" value="REC"/>
    <property type="match status" value="1"/>
</dbReference>
<dbReference type="Pfam" id="PF02518">
    <property type="entry name" value="HATPase_c"/>
    <property type="match status" value="1"/>
</dbReference>
<dbReference type="SUPFAM" id="SSF47384">
    <property type="entry name" value="Homodimeric domain of signal transducing histidine kinase"/>
    <property type="match status" value="1"/>
</dbReference>
<comment type="catalytic activity">
    <reaction evidence="1">
        <text>ATP + protein L-histidine = ADP + protein N-phospho-L-histidine.</text>
        <dbReference type="EC" id="2.7.13.3"/>
    </reaction>
</comment>
<evidence type="ECO:0000256" key="4">
    <source>
        <dbReference type="ARBA" id="ARBA00022679"/>
    </source>
</evidence>
<dbReference type="InterPro" id="IPR001789">
    <property type="entry name" value="Sig_transdc_resp-reg_receiver"/>
</dbReference>
<dbReference type="InterPro" id="IPR011006">
    <property type="entry name" value="CheY-like_superfamily"/>
</dbReference>
<feature type="domain" description="PAC" evidence="11">
    <location>
        <begin position="239"/>
        <end position="291"/>
    </location>
</feature>
<keyword evidence="4" id="KW-0808">Transferase</keyword>
<dbReference type="InterPro" id="IPR000700">
    <property type="entry name" value="PAS-assoc_C"/>
</dbReference>
<dbReference type="NCBIfam" id="TIGR00229">
    <property type="entry name" value="sensory_box"/>
    <property type="match status" value="2"/>
</dbReference>
<organism evidence="12 13">
    <name type="scientific">Limnobacter parvus</name>
    <dbReference type="NCBI Taxonomy" id="2939690"/>
    <lineage>
        <taxon>Bacteria</taxon>
        <taxon>Pseudomonadati</taxon>
        <taxon>Pseudomonadota</taxon>
        <taxon>Betaproteobacteria</taxon>
        <taxon>Burkholderiales</taxon>
        <taxon>Burkholderiaceae</taxon>
        <taxon>Limnobacter</taxon>
    </lineage>
</organism>
<feature type="modified residue" description="4-aspartylphosphate" evidence="6">
    <location>
        <position position="627"/>
    </location>
</feature>
<dbReference type="PROSITE" id="PS50112">
    <property type="entry name" value="PAS"/>
    <property type="match status" value="1"/>
</dbReference>
<dbReference type="Gene3D" id="3.30.565.10">
    <property type="entry name" value="Histidine kinase-like ATPase, C-terminal domain"/>
    <property type="match status" value="1"/>
</dbReference>
<dbReference type="CDD" id="cd17546">
    <property type="entry name" value="REC_hyHK_CKI1_RcsC-like"/>
    <property type="match status" value="1"/>
</dbReference>
<dbReference type="InterPro" id="IPR001610">
    <property type="entry name" value="PAC"/>
</dbReference>
<dbReference type="Proteomes" id="UP001165267">
    <property type="component" value="Unassembled WGS sequence"/>
</dbReference>
<name>A0ABT1XL41_9BURK</name>
<evidence type="ECO:0000256" key="3">
    <source>
        <dbReference type="ARBA" id="ARBA00022553"/>
    </source>
</evidence>
<protein>
    <recommendedName>
        <fullName evidence="2">histidine kinase</fullName>
        <ecNumber evidence="2">2.7.13.3</ecNumber>
    </recommendedName>
</protein>
<evidence type="ECO:0000313" key="12">
    <source>
        <dbReference type="EMBL" id="MCR2747594.1"/>
    </source>
</evidence>
<evidence type="ECO:0000256" key="7">
    <source>
        <dbReference type="SAM" id="Coils"/>
    </source>
</evidence>
<dbReference type="PROSITE" id="PS50110">
    <property type="entry name" value="RESPONSE_REGULATORY"/>
    <property type="match status" value="1"/>
</dbReference>
<dbReference type="PANTHER" id="PTHR43047:SF72">
    <property type="entry name" value="OSMOSENSING HISTIDINE PROTEIN KINASE SLN1"/>
    <property type="match status" value="1"/>
</dbReference>
<dbReference type="InterPro" id="IPR036890">
    <property type="entry name" value="HATPase_C_sf"/>
</dbReference>
<keyword evidence="7" id="KW-0175">Coiled coil</keyword>
<dbReference type="PRINTS" id="PR00344">
    <property type="entry name" value="BCTRLSENSOR"/>
</dbReference>
<dbReference type="SUPFAM" id="SSF55874">
    <property type="entry name" value="ATPase domain of HSP90 chaperone/DNA topoisomerase II/histidine kinase"/>
    <property type="match status" value="1"/>
</dbReference>
<evidence type="ECO:0000259" key="11">
    <source>
        <dbReference type="PROSITE" id="PS50113"/>
    </source>
</evidence>
<dbReference type="Gene3D" id="1.10.287.130">
    <property type="match status" value="1"/>
</dbReference>
<feature type="coiled-coil region" evidence="7">
    <location>
        <begin position="286"/>
        <end position="327"/>
    </location>
</feature>
<dbReference type="SMART" id="SM00086">
    <property type="entry name" value="PAC"/>
    <property type="match status" value="2"/>
</dbReference>
<dbReference type="InterPro" id="IPR036097">
    <property type="entry name" value="HisK_dim/P_sf"/>
</dbReference>
<evidence type="ECO:0000256" key="6">
    <source>
        <dbReference type="PROSITE-ProRule" id="PRU00169"/>
    </source>
</evidence>
<dbReference type="SUPFAM" id="SSF55785">
    <property type="entry name" value="PYP-like sensor domain (PAS domain)"/>
    <property type="match status" value="2"/>
</dbReference>
<evidence type="ECO:0000256" key="5">
    <source>
        <dbReference type="ARBA" id="ARBA00022777"/>
    </source>
</evidence>
<reference evidence="12" key="1">
    <citation type="submission" date="2022-07" db="EMBL/GenBank/DDBJ databases">
        <authorList>
            <person name="Xamxidin M."/>
        </authorList>
    </citation>
    <scope>NUCLEOTIDE SEQUENCE</scope>
    <source>
        <strain evidence="12">YS8-69</strain>
    </source>
</reference>
<dbReference type="InterPro" id="IPR003661">
    <property type="entry name" value="HisK_dim/P_dom"/>
</dbReference>
<dbReference type="InterPro" id="IPR000014">
    <property type="entry name" value="PAS"/>
</dbReference>
<evidence type="ECO:0000256" key="1">
    <source>
        <dbReference type="ARBA" id="ARBA00000085"/>
    </source>
</evidence>
<feature type="domain" description="Response regulatory" evidence="9">
    <location>
        <begin position="577"/>
        <end position="690"/>
    </location>
</feature>
<dbReference type="InterPro" id="IPR013655">
    <property type="entry name" value="PAS_fold_3"/>
</dbReference>
<dbReference type="RefSeq" id="WP_257512813.1">
    <property type="nucleotide sequence ID" value="NZ_JANKHG010000026.1"/>
</dbReference>
<gene>
    <name evidence="12" type="ORF">NSP04_13160</name>
</gene>
<proteinExistence type="predicted"/>
<keyword evidence="13" id="KW-1185">Reference proteome</keyword>
<dbReference type="Gene3D" id="3.40.50.2300">
    <property type="match status" value="1"/>
</dbReference>
<dbReference type="SMART" id="SM00388">
    <property type="entry name" value="HisKA"/>
    <property type="match status" value="1"/>
</dbReference>